<evidence type="ECO:0000313" key="2">
    <source>
        <dbReference type="Proteomes" id="UP001169458"/>
    </source>
</evidence>
<name>A0ABT7VI32_9BACE</name>
<proteinExistence type="predicted"/>
<dbReference type="RefSeq" id="WP_289560784.1">
    <property type="nucleotide sequence ID" value="NZ_JAUDEN010000024.1"/>
</dbReference>
<reference evidence="2" key="1">
    <citation type="submission" date="2023-07" db="EMBL/GenBank/DDBJ databases">
        <title>Identification and characterization of horizontal gene transfer across gut microbiota members of farm animals based on homology search.</title>
        <authorList>
            <person name="Schwarzerova J."/>
            <person name="Nykrynova M."/>
            <person name="Jureckova K."/>
            <person name="Cejkova D."/>
            <person name="Rychlik I."/>
        </authorList>
    </citation>
    <scope>NUCLEOTIDE SEQUENCE [LARGE SCALE GENOMIC DNA]</scope>
    <source>
        <strain evidence="2">109_WCHN</strain>
    </source>
</reference>
<protein>
    <submittedName>
        <fullName evidence="1">Uncharacterized protein</fullName>
    </submittedName>
</protein>
<comment type="caution">
    <text evidence="1">The sequence shown here is derived from an EMBL/GenBank/DDBJ whole genome shotgun (WGS) entry which is preliminary data.</text>
</comment>
<organism evidence="1 2">
    <name type="scientific">Bacteroides gallinaceum</name>
    <dbReference type="NCBI Taxonomy" id="1462571"/>
    <lineage>
        <taxon>Bacteria</taxon>
        <taxon>Pseudomonadati</taxon>
        <taxon>Bacteroidota</taxon>
        <taxon>Bacteroidia</taxon>
        <taxon>Bacteroidales</taxon>
        <taxon>Bacteroidaceae</taxon>
        <taxon>Bacteroides</taxon>
    </lineage>
</organism>
<gene>
    <name evidence="1" type="ORF">QUW60_12100</name>
</gene>
<accession>A0ABT7VI32</accession>
<dbReference type="Proteomes" id="UP001169458">
    <property type="component" value="Unassembled WGS sequence"/>
</dbReference>
<sequence>MEVKQIKCGKVRDGFDALTSLCEKEAQKLCTQLDIQPNTTVEVSFWTKDFPELIGVGKFTADENSNITFVLDYSESTL</sequence>
<evidence type="ECO:0000313" key="1">
    <source>
        <dbReference type="EMBL" id="MDM8325958.1"/>
    </source>
</evidence>
<keyword evidence="2" id="KW-1185">Reference proteome</keyword>
<dbReference type="EMBL" id="JAUDEN010000024">
    <property type="protein sequence ID" value="MDM8325958.1"/>
    <property type="molecule type" value="Genomic_DNA"/>
</dbReference>